<dbReference type="Proteomes" id="UP000002195">
    <property type="component" value="Unassembled WGS sequence"/>
</dbReference>
<keyword evidence="3" id="KW-1185">Reference proteome</keyword>
<dbReference type="PaxDb" id="44689-DDB0190859"/>
<dbReference type="PANTHER" id="PTHR37512:SF1">
    <property type="entry name" value="NADR_TTD14 AAA DOMAIN-CONTAINING PROTEIN"/>
    <property type="match status" value="1"/>
</dbReference>
<dbReference type="FunFam" id="3.40.50.300:FF:004961">
    <property type="entry name" value="Uncharacterized protein"/>
    <property type="match status" value="1"/>
</dbReference>
<comment type="caution">
    <text evidence="2">The sequence shown here is derived from an EMBL/GenBank/DDBJ whole genome shotgun (WGS) entry which is preliminary data.</text>
</comment>
<dbReference type="OMA" id="TCYADIP"/>
<dbReference type="KEGG" id="ddi:DDB_G0270172"/>
<dbReference type="VEuPathDB" id="AmoebaDB:DDB_G0270172"/>
<dbReference type="RefSeq" id="XP_646598.1">
    <property type="nucleotide sequence ID" value="XM_641506.1"/>
</dbReference>
<name>Q55C83_DICDI</name>
<dbReference type="InParanoid" id="Q55C83"/>
<dbReference type="EMBL" id="AAFI02000005">
    <property type="protein sequence ID" value="EAL72436.1"/>
    <property type="molecule type" value="Genomic_DNA"/>
</dbReference>
<dbReference type="eggNOG" id="ENOG502RH8C">
    <property type="taxonomic scope" value="Eukaryota"/>
</dbReference>
<dbReference type="PANTHER" id="PTHR37512">
    <property type="entry name" value="TRIFUNCTIONAL NAD BIOSYNTHESIS/REGULATOR PROTEIN NADR"/>
    <property type="match status" value="1"/>
</dbReference>
<dbReference type="dictyBase" id="DDB_G0270172"/>
<dbReference type="GeneID" id="8617569"/>
<evidence type="ECO:0000313" key="2">
    <source>
        <dbReference type="EMBL" id="EAL72436.1"/>
    </source>
</evidence>
<dbReference type="SUPFAM" id="SSF52540">
    <property type="entry name" value="P-loop containing nucleoside triphosphate hydrolases"/>
    <property type="match status" value="1"/>
</dbReference>
<sequence length="183" mass="21850">MKTKKICIIGGESTFKTTISKSLSKYFNRPWVEEYAIEYFKNRDFDKNPFCESDFLNVANGQLDLEKLSIDRNNNPNFLICDTCPLVTLLWSDKLIGYYSNELLKIAKESKYDLYLFLDYKTKWVNDELRLIPEEKERELFQSKLIEKCKEFEIEYNLLDGSYEDREKKAIKIIQDFIEKILK</sequence>
<dbReference type="Gene3D" id="3.40.50.300">
    <property type="entry name" value="P-loop containing nucleotide triphosphate hydrolases"/>
    <property type="match status" value="1"/>
</dbReference>
<dbReference type="Pfam" id="PF13521">
    <property type="entry name" value="AAA_28"/>
    <property type="match status" value="1"/>
</dbReference>
<dbReference type="HOGENOM" id="CLU_052648_3_0_1"/>
<dbReference type="InterPro" id="IPR052735">
    <property type="entry name" value="NAD_biosynth-regulator"/>
</dbReference>
<dbReference type="AlphaFoldDB" id="Q55C83"/>
<gene>
    <name evidence="2" type="ORF">DDB_G0270172</name>
</gene>
<proteinExistence type="predicted"/>
<dbReference type="GO" id="GO:0000309">
    <property type="term" value="F:nicotinamide-nucleotide adenylyltransferase activity"/>
    <property type="evidence" value="ECO:0000318"/>
    <property type="project" value="GO_Central"/>
</dbReference>
<dbReference type="PhylomeDB" id="Q55C83"/>
<evidence type="ECO:0000313" key="3">
    <source>
        <dbReference type="Proteomes" id="UP000002195"/>
    </source>
</evidence>
<protein>
    <recommendedName>
        <fullName evidence="1">NadR/Ttd14 AAA domain-containing protein</fullName>
    </recommendedName>
</protein>
<dbReference type="InterPro" id="IPR027417">
    <property type="entry name" value="P-loop_NTPase"/>
</dbReference>
<feature type="domain" description="NadR/Ttd14 AAA" evidence="1">
    <location>
        <begin position="5"/>
        <end position="166"/>
    </location>
</feature>
<accession>Q55C83</accession>
<organism evidence="2 3">
    <name type="scientific">Dictyostelium discoideum</name>
    <name type="common">Social amoeba</name>
    <dbReference type="NCBI Taxonomy" id="44689"/>
    <lineage>
        <taxon>Eukaryota</taxon>
        <taxon>Amoebozoa</taxon>
        <taxon>Evosea</taxon>
        <taxon>Eumycetozoa</taxon>
        <taxon>Dictyostelia</taxon>
        <taxon>Dictyosteliales</taxon>
        <taxon>Dictyosteliaceae</taxon>
        <taxon>Dictyostelium</taxon>
    </lineage>
</organism>
<dbReference type="InterPro" id="IPR038727">
    <property type="entry name" value="NadR/Ttd14_AAA_dom"/>
</dbReference>
<evidence type="ECO:0000259" key="1">
    <source>
        <dbReference type="Pfam" id="PF13521"/>
    </source>
</evidence>
<reference evidence="2 3" key="1">
    <citation type="journal article" date="2005" name="Nature">
        <title>The genome of the social amoeba Dictyostelium discoideum.</title>
        <authorList>
            <consortium name="The Dictyostelium discoideum Sequencing Consortium"/>
            <person name="Eichinger L."/>
            <person name="Pachebat J.A."/>
            <person name="Glockner G."/>
            <person name="Rajandream M.A."/>
            <person name="Sucgang R."/>
            <person name="Berriman M."/>
            <person name="Song J."/>
            <person name="Olsen R."/>
            <person name="Szafranski K."/>
            <person name="Xu Q."/>
            <person name="Tunggal B."/>
            <person name="Kummerfeld S."/>
            <person name="Madera M."/>
            <person name="Konfortov B.A."/>
            <person name="Rivero F."/>
            <person name="Bankier A.T."/>
            <person name="Lehmann R."/>
            <person name="Hamlin N."/>
            <person name="Davies R."/>
            <person name="Gaudet P."/>
            <person name="Fey P."/>
            <person name="Pilcher K."/>
            <person name="Chen G."/>
            <person name="Saunders D."/>
            <person name="Sodergren E."/>
            <person name="Davis P."/>
            <person name="Kerhornou A."/>
            <person name="Nie X."/>
            <person name="Hall N."/>
            <person name="Anjard C."/>
            <person name="Hemphill L."/>
            <person name="Bason N."/>
            <person name="Farbrother P."/>
            <person name="Desany B."/>
            <person name="Just E."/>
            <person name="Morio T."/>
            <person name="Rost R."/>
            <person name="Churcher C."/>
            <person name="Cooper J."/>
            <person name="Haydock S."/>
            <person name="van Driessche N."/>
            <person name="Cronin A."/>
            <person name="Goodhead I."/>
            <person name="Muzny D."/>
            <person name="Mourier T."/>
            <person name="Pain A."/>
            <person name="Lu M."/>
            <person name="Harper D."/>
            <person name="Lindsay R."/>
            <person name="Hauser H."/>
            <person name="James K."/>
            <person name="Quiles M."/>
            <person name="Madan Babu M."/>
            <person name="Saito T."/>
            <person name="Buchrieser C."/>
            <person name="Wardroper A."/>
            <person name="Felder M."/>
            <person name="Thangavelu M."/>
            <person name="Johnson D."/>
            <person name="Knights A."/>
            <person name="Loulseged H."/>
            <person name="Mungall K."/>
            <person name="Oliver K."/>
            <person name="Price C."/>
            <person name="Quail M.A."/>
            <person name="Urushihara H."/>
            <person name="Hernandez J."/>
            <person name="Rabbinowitsch E."/>
            <person name="Steffen D."/>
            <person name="Sanders M."/>
            <person name="Ma J."/>
            <person name="Kohara Y."/>
            <person name="Sharp S."/>
            <person name="Simmonds M."/>
            <person name="Spiegler S."/>
            <person name="Tivey A."/>
            <person name="Sugano S."/>
            <person name="White B."/>
            <person name="Walker D."/>
            <person name="Woodward J."/>
            <person name="Winckler T."/>
            <person name="Tanaka Y."/>
            <person name="Shaulsky G."/>
            <person name="Schleicher M."/>
            <person name="Weinstock G."/>
            <person name="Rosenthal A."/>
            <person name="Cox E.C."/>
            <person name="Chisholm R.L."/>
            <person name="Gibbs R."/>
            <person name="Loomis W.F."/>
            <person name="Platzer M."/>
            <person name="Kay R.R."/>
            <person name="Williams J."/>
            <person name="Dear P.H."/>
            <person name="Noegel A.A."/>
            <person name="Barrell B."/>
            <person name="Kuspa A."/>
        </authorList>
    </citation>
    <scope>NUCLEOTIDE SEQUENCE [LARGE SCALE GENOMIC DNA]</scope>
    <source>
        <strain evidence="2 3">AX4</strain>
    </source>
</reference>
<dbReference type="SMR" id="Q55C83"/>